<evidence type="ECO:0008006" key="4">
    <source>
        <dbReference type="Google" id="ProtNLM"/>
    </source>
</evidence>
<accession>A0A9N8HLS6</accession>
<sequence length="90" mass="10176">MKFFVLLAILLGGFRRLHTGVQKQEQKKLDRFFECLDSMEIADADGNNRLSEIEAHLFIGKYSVELYGESILVGDTLPATMASLYSDLVF</sequence>
<protein>
    <recommendedName>
        <fullName evidence="4">EF-hand domain-containing protein</fullName>
    </recommendedName>
</protein>
<dbReference type="AlphaFoldDB" id="A0A9N8HLS6"/>
<dbReference type="EMBL" id="CAICTM010001054">
    <property type="protein sequence ID" value="CAB9519893.1"/>
    <property type="molecule type" value="Genomic_DNA"/>
</dbReference>
<name>A0A9N8HLS6_9STRA</name>
<evidence type="ECO:0000313" key="3">
    <source>
        <dbReference type="Proteomes" id="UP001153069"/>
    </source>
</evidence>
<feature type="signal peptide" evidence="1">
    <location>
        <begin position="1"/>
        <end position="19"/>
    </location>
</feature>
<keyword evidence="1" id="KW-0732">Signal</keyword>
<reference evidence="2" key="1">
    <citation type="submission" date="2020-06" db="EMBL/GenBank/DDBJ databases">
        <authorList>
            <consortium name="Plant Systems Biology data submission"/>
        </authorList>
    </citation>
    <scope>NUCLEOTIDE SEQUENCE</scope>
    <source>
        <strain evidence="2">D6</strain>
    </source>
</reference>
<dbReference type="Proteomes" id="UP001153069">
    <property type="component" value="Unassembled WGS sequence"/>
</dbReference>
<evidence type="ECO:0000313" key="2">
    <source>
        <dbReference type="EMBL" id="CAB9519893.1"/>
    </source>
</evidence>
<comment type="caution">
    <text evidence="2">The sequence shown here is derived from an EMBL/GenBank/DDBJ whole genome shotgun (WGS) entry which is preliminary data.</text>
</comment>
<keyword evidence="3" id="KW-1185">Reference proteome</keyword>
<evidence type="ECO:0000256" key="1">
    <source>
        <dbReference type="SAM" id="SignalP"/>
    </source>
</evidence>
<gene>
    <name evidence="2" type="ORF">SEMRO_1056_G236150.1</name>
</gene>
<feature type="chain" id="PRO_5040364978" description="EF-hand domain-containing protein" evidence="1">
    <location>
        <begin position="20"/>
        <end position="90"/>
    </location>
</feature>
<organism evidence="2 3">
    <name type="scientific">Seminavis robusta</name>
    <dbReference type="NCBI Taxonomy" id="568900"/>
    <lineage>
        <taxon>Eukaryota</taxon>
        <taxon>Sar</taxon>
        <taxon>Stramenopiles</taxon>
        <taxon>Ochrophyta</taxon>
        <taxon>Bacillariophyta</taxon>
        <taxon>Bacillariophyceae</taxon>
        <taxon>Bacillariophycidae</taxon>
        <taxon>Naviculales</taxon>
        <taxon>Naviculaceae</taxon>
        <taxon>Seminavis</taxon>
    </lineage>
</organism>
<proteinExistence type="predicted"/>